<dbReference type="Gene3D" id="1.10.4030.10">
    <property type="entry name" value="Porin chaperone SurA, peptide-binding domain"/>
    <property type="match status" value="1"/>
</dbReference>
<evidence type="ECO:0000313" key="5">
    <source>
        <dbReference type="EMBL" id="AMD01255.1"/>
    </source>
</evidence>
<dbReference type="EMBL" id="CP014226">
    <property type="protein sequence ID" value="AMD01255.1"/>
    <property type="molecule type" value="Genomic_DNA"/>
</dbReference>
<reference evidence="5 6" key="2">
    <citation type="submission" date="2016-02" db="EMBL/GenBank/DDBJ databases">
        <authorList>
            <person name="Wen L."/>
            <person name="He K."/>
            <person name="Yang H."/>
        </authorList>
    </citation>
    <scope>NUCLEOTIDE SEQUENCE [LARGE SCALE GENOMIC DNA]</scope>
    <source>
        <strain evidence="5 6">AGD 8-3</strain>
    </source>
</reference>
<reference evidence="5 6" key="1">
    <citation type="journal article" date="2016" name="Genome Announc.">
        <title>Draft Genome Sequence of 'Halomonas chromatireducens' Strain AGD 8-3, a Haloalkaliphilic Chromate- and Selenite-Reducing Gammaproteobacterium.</title>
        <authorList>
            <person name="Sharko F.S."/>
            <person name="Shapovalova A.A."/>
            <person name="Tsygankova S.V."/>
            <person name="Komova A.V."/>
            <person name="Boulygina E.S."/>
            <person name="Teslyuk A.B."/>
            <person name="Gotovtsev P.M."/>
            <person name="Namsaraev Z.B."/>
            <person name="Khijniak T.V."/>
            <person name="Nedoluzhko A.V."/>
            <person name="Vasilov R.G."/>
        </authorList>
    </citation>
    <scope>NUCLEOTIDE SEQUENCE [LARGE SCALE GENOMIC DNA]</scope>
    <source>
        <strain evidence="5 6">AGD 8-3</strain>
    </source>
</reference>
<name>A0A0X8HES7_9GAMM</name>
<evidence type="ECO:0000256" key="3">
    <source>
        <dbReference type="SAM" id="SignalP"/>
    </source>
</evidence>
<keyword evidence="2" id="KW-0697">Rotamase</keyword>
<evidence type="ECO:0000256" key="2">
    <source>
        <dbReference type="ARBA" id="ARBA00023110"/>
    </source>
</evidence>
<keyword evidence="6" id="KW-1185">Reference proteome</keyword>
<accession>A0A0X8HES7</accession>
<evidence type="ECO:0000313" key="6">
    <source>
        <dbReference type="Proteomes" id="UP000063387"/>
    </source>
</evidence>
<dbReference type="RefSeq" id="WP_066448843.1">
    <property type="nucleotide sequence ID" value="NZ_CP014226.1"/>
</dbReference>
<dbReference type="InterPro" id="IPR015391">
    <property type="entry name" value="SurA_N"/>
</dbReference>
<dbReference type="SUPFAM" id="SSF109998">
    <property type="entry name" value="Triger factor/SurA peptide-binding domain-like"/>
    <property type="match status" value="1"/>
</dbReference>
<dbReference type="STRING" id="507626.LOKO_02192"/>
<evidence type="ECO:0000256" key="1">
    <source>
        <dbReference type="ARBA" id="ARBA00022729"/>
    </source>
</evidence>
<feature type="domain" description="SurA N-terminal" evidence="4">
    <location>
        <begin position="39"/>
        <end position="155"/>
    </location>
</feature>
<proteinExistence type="predicted"/>
<keyword evidence="5" id="KW-0413">Isomerase</keyword>
<dbReference type="PANTHER" id="PTHR47637:SF1">
    <property type="entry name" value="CHAPERONE SURA"/>
    <property type="match status" value="1"/>
</dbReference>
<protein>
    <submittedName>
        <fullName evidence="5">Chaperone SurA</fullName>
        <ecNumber evidence="5">5.2.1.8</ecNumber>
    </submittedName>
</protein>
<feature type="signal peptide" evidence="3">
    <location>
        <begin position="1"/>
        <end position="28"/>
    </location>
</feature>
<feature type="chain" id="PRO_5007066859" evidence="3">
    <location>
        <begin position="29"/>
        <end position="221"/>
    </location>
</feature>
<keyword evidence="1 3" id="KW-0732">Signal</keyword>
<dbReference type="AlphaFoldDB" id="A0A0X8HES7"/>
<dbReference type="Pfam" id="PF09312">
    <property type="entry name" value="SurA_N"/>
    <property type="match status" value="1"/>
</dbReference>
<dbReference type="PANTHER" id="PTHR47637">
    <property type="entry name" value="CHAPERONE SURA"/>
    <property type="match status" value="1"/>
</dbReference>
<gene>
    <name evidence="5" type="primary">surA</name>
    <name evidence="5" type="ORF">LOKO_02192</name>
</gene>
<evidence type="ECO:0000259" key="4">
    <source>
        <dbReference type="Pfam" id="PF09312"/>
    </source>
</evidence>
<dbReference type="InterPro" id="IPR050280">
    <property type="entry name" value="OMP_Chaperone_SurA"/>
</dbReference>
<dbReference type="GO" id="GO:0003755">
    <property type="term" value="F:peptidyl-prolyl cis-trans isomerase activity"/>
    <property type="evidence" value="ECO:0007669"/>
    <property type="project" value="UniProtKB-KW"/>
</dbReference>
<dbReference type="OrthoDB" id="14196at2"/>
<dbReference type="PATRIC" id="fig|507626.3.peg.2183"/>
<organism evidence="5 6">
    <name type="scientific">Halomonas chromatireducens</name>
    <dbReference type="NCBI Taxonomy" id="507626"/>
    <lineage>
        <taxon>Bacteria</taxon>
        <taxon>Pseudomonadati</taxon>
        <taxon>Pseudomonadota</taxon>
        <taxon>Gammaproteobacteria</taxon>
        <taxon>Oceanospirillales</taxon>
        <taxon>Halomonadaceae</taxon>
        <taxon>Halomonas</taxon>
    </lineage>
</organism>
<dbReference type="InterPro" id="IPR027304">
    <property type="entry name" value="Trigger_fact/SurA_dom_sf"/>
</dbReference>
<sequence>MRIPRIATLGVTLALALCLGAVSLTAQAQSFQPVERQSLDRIVAVVNQHAIMESELAERVELVRSQVAGQDQGLPSESMLREQVLENIIVEEIQLQMARRAGLSVDDTELNRQMRAIAESNGMTLEQFADALEADGLTMAAVREEIRREMLMRELHQRQVGSRVNVSEREVERFIEQRGGGVGRDQARQMVFQQKAEETLDAWIQEIRAEAFVDNRLSNSR</sequence>
<dbReference type="KEGG" id="hco:LOKO_02192"/>
<dbReference type="EC" id="5.2.1.8" evidence="5"/>
<dbReference type="Proteomes" id="UP000063387">
    <property type="component" value="Chromosome"/>
</dbReference>